<gene>
    <name evidence="2" type="ORF">BRARA_A01874</name>
</gene>
<dbReference type="InterPro" id="IPR000719">
    <property type="entry name" value="Prot_kinase_dom"/>
</dbReference>
<dbReference type="GO" id="GO:0030968">
    <property type="term" value="P:endoplasmic reticulum unfolded protein response"/>
    <property type="evidence" value="ECO:0007669"/>
    <property type="project" value="InterPro"/>
</dbReference>
<dbReference type="Proteomes" id="UP000264353">
    <property type="component" value="Chromosome A1"/>
</dbReference>
<evidence type="ECO:0000259" key="1">
    <source>
        <dbReference type="PROSITE" id="PS50011"/>
    </source>
</evidence>
<feature type="domain" description="Protein kinase" evidence="1">
    <location>
        <begin position="1"/>
        <end position="231"/>
    </location>
</feature>
<dbReference type="GO" id="GO:0004674">
    <property type="term" value="F:protein serine/threonine kinase activity"/>
    <property type="evidence" value="ECO:0007669"/>
    <property type="project" value="InterPro"/>
</dbReference>
<reference evidence="2 3" key="1">
    <citation type="submission" date="2018-06" db="EMBL/GenBank/DDBJ databases">
        <title>WGS assembly of Brassica rapa FPsc.</title>
        <authorList>
            <person name="Bowman J."/>
            <person name="Kohchi T."/>
            <person name="Yamato K."/>
            <person name="Jenkins J."/>
            <person name="Shu S."/>
            <person name="Ishizaki K."/>
            <person name="Yamaoka S."/>
            <person name="Nishihama R."/>
            <person name="Nakamura Y."/>
            <person name="Berger F."/>
            <person name="Adam C."/>
            <person name="Aki S."/>
            <person name="Althoff F."/>
            <person name="Araki T."/>
            <person name="Arteaga-Vazquez M."/>
            <person name="Balasubrmanian S."/>
            <person name="Bauer D."/>
            <person name="Boehm C."/>
            <person name="Briginshaw L."/>
            <person name="Caballero-Perez J."/>
            <person name="Catarino B."/>
            <person name="Chen F."/>
            <person name="Chiyoda S."/>
            <person name="Chovatia M."/>
            <person name="Davies K."/>
            <person name="Delmans M."/>
            <person name="Demura T."/>
            <person name="Dierschke T."/>
            <person name="Dolan L."/>
            <person name="Dorantes-Acosta A."/>
            <person name="Eklund D."/>
            <person name="Florent S."/>
            <person name="Flores-Sandoval E."/>
            <person name="Fujiyama A."/>
            <person name="Fukuzawa H."/>
            <person name="Galik B."/>
            <person name="Grimanelli D."/>
            <person name="Grimwood J."/>
            <person name="Grossniklaus U."/>
            <person name="Hamada T."/>
            <person name="Haseloff J."/>
            <person name="Hetherington A."/>
            <person name="Higo A."/>
            <person name="Hirakawa Y."/>
            <person name="Hundley H."/>
            <person name="Ikeda Y."/>
            <person name="Inoue K."/>
            <person name="Inoue S."/>
            <person name="Ishida S."/>
            <person name="Jia Q."/>
            <person name="Kakita M."/>
            <person name="Kanazawa T."/>
            <person name="Kawai Y."/>
            <person name="Kawashima T."/>
            <person name="Kennedy M."/>
            <person name="Kinose K."/>
            <person name="Kinoshita T."/>
            <person name="Kohara Y."/>
            <person name="Koide E."/>
            <person name="Komatsu K."/>
            <person name="Kopischke S."/>
            <person name="Kubo M."/>
            <person name="Kyozuka J."/>
            <person name="Lagercrantz U."/>
            <person name="Lin S."/>
            <person name="Lindquist E."/>
            <person name="Lipzen A."/>
            <person name="Lu C."/>
            <person name="Luna E."/>
            <person name="Martienssen R."/>
            <person name="Minamino N."/>
            <person name="Mizutani M."/>
            <person name="Mizutani M."/>
            <person name="Mochizuki N."/>
            <person name="Monte I."/>
            <person name="Mosher R."/>
            <person name="Nagasaki H."/>
            <person name="Nakagami H."/>
            <person name="Naramoto S."/>
            <person name="Nishitani K."/>
            <person name="Ohtani M."/>
            <person name="Okamoto T."/>
            <person name="Okumura M."/>
            <person name="Phillips J."/>
            <person name="Pollak B."/>
            <person name="Reinders A."/>
            <person name="Roevekamp M."/>
            <person name="Sano R."/>
            <person name="Sawa S."/>
            <person name="Schmid M."/>
            <person name="Shirakawa M."/>
            <person name="Solano R."/>
            <person name="Spunde A."/>
            <person name="Suetsugu N."/>
            <person name="Sugano S."/>
            <person name="Sugiyama A."/>
            <person name="Sun R."/>
            <person name="Suzuki Y."/>
            <person name="Takenaka M."/>
            <person name="Takezawa D."/>
            <person name="Tomogane H."/>
            <person name="Tsuzuki M."/>
            <person name="Ueda T."/>
            <person name="Umeda M."/>
            <person name="Ward J."/>
            <person name="Watanabe Y."/>
            <person name="Yazaki K."/>
            <person name="Yokoyama R."/>
            <person name="Yoshitake Y."/>
            <person name="Yotsui I."/>
            <person name="Zachgo S."/>
            <person name="Schmutz J."/>
        </authorList>
    </citation>
    <scope>NUCLEOTIDE SEQUENCE [LARGE SCALE GENOMIC DNA]</scope>
    <source>
        <strain evidence="3">cv. B-3</strain>
    </source>
</reference>
<dbReference type="InterPro" id="IPR011009">
    <property type="entry name" value="Kinase-like_dom_sf"/>
</dbReference>
<dbReference type="InterPro" id="IPR045133">
    <property type="entry name" value="IRE1/2-like"/>
</dbReference>
<dbReference type="PANTHER" id="PTHR13954:SF27">
    <property type="entry name" value="SERINE_THREONINE-PROTEIN KINASE_ENDORIBONUCLEASE IRE1B"/>
    <property type="match status" value="1"/>
</dbReference>
<organism evidence="2 3">
    <name type="scientific">Brassica campestris</name>
    <name type="common">Field mustard</name>
    <dbReference type="NCBI Taxonomy" id="3711"/>
    <lineage>
        <taxon>Eukaryota</taxon>
        <taxon>Viridiplantae</taxon>
        <taxon>Streptophyta</taxon>
        <taxon>Embryophyta</taxon>
        <taxon>Tracheophyta</taxon>
        <taxon>Spermatophyta</taxon>
        <taxon>Magnoliopsida</taxon>
        <taxon>eudicotyledons</taxon>
        <taxon>Gunneridae</taxon>
        <taxon>Pentapetalae</taxon>
        <taxon>rosids</taxon>
        <taxon>malvids</taxon>
        <taxon>Brassicales</taxon>
        <taxon>Brassicaceae</taxon>
        <taxon>Brassiceae</taxon>
        <taxon>Brassica</taxon>
    </lineage>
</organism>
<dbReference type="InterPro" id="IPR008271">
    <property type="entry name" value="Ser/Thr_kinase_AS"/>
</dbReference>
<evidence type="ECO:0000313" key="3">
    <source>
        <dbReference type="Proteomes" id="UP000264353"/>
    </source>
</evidence>
<dbReference type="PROSITE" id="PS50011">
    <property type="entry name" value="PROTEIN_KINASE_DOM"/>
    <property type="match status" value="1"/>
</dbReference>
<proteinExistence type="predicted"/>
<dbReference type="SMART" id="SM00220">
    <property type="entry name" value="S_TKc"/>
    <property type="match status" value="1"/>
</dbReference>
<dbReference type="SUPFAM" id="SSF56112">
    <property type="entry name" value="Protein kinase-like (PK-like)"/>
    <property type="match status" value="1"/>
</dbReference>
<dbReference type="Pfam" id="PF00069">
    <property type="entry name" value="Pkinase"/>
    <property type="match status" value="1"/>
</dbReference>
<protein>
    <recommendedName>
        <fullName evidence="1">Protein kinase domain-containing protein</fullName>
    </recommendedName>
</protein>
<dbReference type="GO" id="GO:0004521">
    <property type="term" value="F:RNA endonuclease activity"/>
    <property type="evidence" value="ECO:0007669"/>
    <property type="project" value="InterPro"/>
</dbReference>
<dbReference type="PROSITE" id="PS00108">
    <property type="entry name" value="PROTEIN_KINASE_ST"/>
    <property type="match status" value="1"/>
</dbReference>
<name>A0A398AV15_BRACM</name>
<dbReference type="GO" id="GO:0005524">
    <property type="term" value="F:ATP binding"/>
    <property type="evidence" value="ECO:0007669"/>
    <property type="project" value="InterPro"/>
</dbReference>
<dbReference type="EMBL" id="CM010628">
    <property type="protein sequence ID" value="RID79106.1"/>
    <property type="molecule type" value="Genomic_DNA"/>
</dbReference>
<dbReference type="AlphaFoldDB" id="A0A398AV15"/>
<sequence>MVLNASWLNAIGCGSGVGQCRFTKEIDRDRPPYLISISKSSGVFRSLHTDPLSHRKLLHRFQSKRYVFLIRFEIMSLLLSLYLSLERCACSLNNLIHASSGLLESSTASVVDNGKGVELWKENGHPSPVWLKLMRDIVAGLVHLHDIGIIHRDLKPQNVLIVKNNSSLCAKLSDMGIRKCLPAETSALTRNSTGSGSSGWQAPEQLRNERQTRAVDLFGFRPRAQEFTFGL</sequence>
<dbReference type="Gene3D" id="1.10.510.10">
    <property type="entry name" value="Transferase(Phosphotransferase) domain 1"/>
    <property type="match status" value="1"/>
</dbReference>
<dbReference type="PANTHER" id="PTHR13954">
    <property type="entry name" value="IRE1-RELATED"/>
    <property type="match status" value="1"/>
</dbReference>
<evidence type="ECO:0000313" key="2">
    <source>
        <dbReference type="EMBL" id="RID79106.1"/>
    </source>
</evidence>
<accession>A0A398AV15</accession>